<sequence>MSSLERGVELVPVVAEGAGTLHSDDKSDESSFLSEDPVEIIPERFQPIKPMALTKAMGLEKVPKPKPLNVDDENWNEIQDQAVSIVTLYLKPNVLKQVKELKTVTTMFQTIQAKYHMKELSN</sequence>
<dbReference type="EMBL" id="LVLJ01001742">
    <property type="protein sequence ID" value="OAE28291.1"/>
    <property type="molecule type" value="Genomic_DNA"/>
</dbReference>
<dbReference type="Proteomes" id="UP000077202">
    <property type="component" value="Unassembled WGS sequence"/>
</dbReference>
<comment type="caution">
    <text evidence="1">The sequence shown here is derived from an EMBL/GenBank/DDBJ whole genome shotgun (WGS) entry which is preliminary data.</text>
</comment>
<proteinExistence type="predicted"/>
<protein>
    <submittedName>
        <fullName evidence="1">Uncharacterized protein</fullName>
    </submittedName>
</protein>
<gene>
    <name evidence="1" type="ORF">AXG93_2507s1030</name>
</gene>
<dbReference type="AlphaFoldDB" id="A0A176W6Q9"/>
<reference evidence="1" key="1">
    <citation type="submission" date="2016-03" db="EMBL/GenBank/DDBJ databases">
        <title>Mechanisms controlling the formation of the plant cell surface in tip-growing cells are functionally conserved among land plants.</title>
        <authorList>
            <person name="Honkanen S."/>
            <person name="Jones V.A."/>
            <person name="Morieri G."/>
            <person name="Champion C."/>
            <person name="Hetherington A.J."/>
            <person name="Kelly S."/>
            <person name="Saint-Marcoux D."/>
            <person name="Proust H."/>
            <person name="Prescott H."/>
            <person name="Dolan L."/>
        </authorList>
    </citation>
    <scope>NUCLEOTIDE SEQUENCE [LARGE SCALE GENOMIC DNA]</scope>
    <source>
        <tissue evidence="1">Whole gametophyte</tissue>
    </source>
</reference>
<evidence type="ECO:0000313" key="1">
    <source>
        <dbReference type="EMBL" id="OAE28291.1"/>
    </source>
</evidence>
<name>A0A176W6Q9_MARPO</name>
<organism evidence="1 2">
    <name type="scientific">Marchantia polymorpha subsp. ruderalis</name>
    <dbReference type="NCBI Taxonomy" id="1480154"/>
    <lineage>
        <taxon>Eukaryota</taxon>
        <taxon>Viridiplantae</taxon>
        <taxon>Streptophyta</taxon>
        <taxon>Embryophyta</taxon>
        <taxon>Marchantiophyta</taxon>
        <taxon>Marchantiopsida</taxon>
        <taxon>Marchantiidae</taxon>
        <taxon>Marchantiales</taxon>
        <taxon>Marchantiaceae</taxon>
        <taxon>Marchantia</taxon>
    </lineage>
</organism>
<accession>A0A176W6Q9</accession>
<evidence type="ECO:0000313" key="2">
    <source>
        <dbReference type="Proteomes" id="UP000077202"/>
    </source>
</evidence>
<keyword evidence="2" id="KW-1185">Reference proteome</keyword>